<dbReference type="EMBL" id="JAUEPL010000045">
    <property type="protein sequence ID" value="MDN3297143.1"/>
    <property type="molecule type" value="Genomic_DNA"/>
</dbReference>
<evidence type="ECO:0000313" key="2">
    <source>
        <dbReference type="EMBL" id="MDN3297143.1"/>
    </source>
</evidence>
<keyword evidence="3" id="KW-1185">Reference proteome</keyword>
<dbReference type="InterPro" id="IPR036291">
    <property type="entry name" value="NAD(P)-bd_dom_sf"/>
</dbReference>
<evidence type="ECO:0000313" key="3">
    <source>
        <dbReference type="Proteomes" id="UP001174050"/>
    </source>
</evidence>
<sequence>MDRRDGTDRAYDMVLFGATGFVGELTARYLAAHAPATCRWALAGRSLDKLERLRERLAAVEPRCAGLPLLPADAADPEAMRELAESARVVATTVGPYTWYGEPLVAACAEAGTDYLDLCGEPEFADLMYVRHDARARETGARIVHACGFDSVPHDLGVYFTVRQLPRDVPLRIDGFVRSNAFFSGGTFASALTAMGRGRQMVRAAQERRLHEPRLVGRRARAPLGAPRFSRETGAWALPLPTLDARIVRRSAAALPQYGPDFRYRQYAAVRTLPMALGGAAAAGAGVALAQVPAVRRWLMERYEPGRGPDAERRARSWFSVRFVGEGGGRRVFTEVSGGDPGYDETAKILAESALCVAFDPLPKTAGQVTTAVAMGDALLERLTRAGIRFRIADSR</sequence>
<dbReference type="SUPFAM" id="SSF51735">
    <property type="entry name" value="NAD(P)-binding Rossmann-fold domains"/>
    <property type="match status" value="1"/>
</dbReference>
<dbReference type="InterPro" id="IPR005097">
    <property type="entry name" value="Sacchrp_dh_NADP-bd"/>
</dbReference>
<evidence type="ECO:0000259" key="1">
    <source>
        <dbReference type="Pfam" id="PF03435"/>
    </source>
</evidence>
<dbReference type="Proteomes" id="UP001174050">
    <property type="component" value="Unassembled WGS sequence"/>
</dbReference>
<dbReference type="PANTHER" id="PTHR12286">
    <property type="entry name" value="SACCHAROPINE DEHYDROGENASE-LIKE OXIDOREDUCTASE"/>
    <property type="match status" value="1"/>
</dbReference>
<protein>
    <submittedName>
        <fullName evidence="2">Saccharopine dehydrogenase NADP-binding domain-containing protein</fullName>
    </submittedName>
</protein>
<reference evidence="2" key="1">
    <citation type="submission" date="2023-06" db="EMBL/GenBank/DDBJ databases">
        <title>WGS-Sequencing of Streptomyces ficellus isolate 21 collected from sand in Gara Djebilet Iron Mine in Algeria.</title>
        <authorList>
            <person name="Zegers G.P."/>
            <person name="Gomez A."/>
            <person name="Gueddou A."/>
            <person name="Zahara A.F."/>
            <person name="Worth M."/>
            <person name="Sevigny J.L."/>
            <person name="Tisa L."/>
        </authorList>
    </citation>
    <scope>NUCLEOTIDE SEQUENCE</scope>
    <source>
        <strain evidence="2">AS11</strain>
    </source>
</reference>
<accession>A0ABT7ZCH0</accession>
<dbReference type="RefSeq" id="WP_290114495.1">
    <property type="nucleotide sequence ID" value="NZ_JAUEPL010000045.1"/>
</dbReference>
<dbReference type="PANTHER" id="PTHR12286:SF5">
    <property type="entry name" value="SACCHAROPINE DEHYDROGENASE-LIKE OXIDOREDUCTASE"/>
    <property type="match status" value="1"/>
</dbReference>
<organism evidence="2 3">
    <name type="scientific">Streptomyces ficellus</name>
    <dbReference type="NCBI Taxonomy" id="1977088"/>
    <lineage>
        <taxon>Bacteria</taxon>
        <taxon>Bacillati</taxon>
        <taxon>Actinomycetota</taxon>
        <taxon>Actinomycetes</taxon>
        <taxon>Kitasatosporales</taxon>
        <taxon>Streptomycetaceae</taxon>
        <taxon>Streptomyces</taxon>
    </lineage>
</organism>
<feature type="domain" description="Saccharopine dehydrogenase NADP binding" evidence="1">
    <location>
        <begin position="14"/>
        <end position="136"/>
    </location>
</feature>
<dbReference type="InterPro" id="IPR051276">
    <property type="entry name" value="Saccharopine_DH-like_oxidrdct"/>
</dbReference>
<name>A0ABT7ZCH0_9ACTN</name>
<gene>
    <name evidence="2" type="ORF">QWM81_24475</name>
</gene>
<proteinExistence type="predicted"/>
<dbReference type="Gene3D" id="3.40.50.720">
    <property type="entry name" value="NAD(P)-binding Rossmann-like Domain"/>
    <property type="match status" value="1"/>
</dbReference>
<dbReference type="Pfam" id="PF03435">
    <property type="entry name" value="Sacchrp_dh_NADP"/>
    <property type="match status" value="1"/>
</dbReference>
<comment type="caution">
    <text evidence="2">The sequence shown here is derived from an EMBL/GenBank/DDBJ whole genome shotgun (WGS) entry which is preliminary data.</text>
</comment>